<name>A0ABY0QHI0_9BRAD</name>
<protein>
    <submittedName>
        <fullName evidence="1">Uncharacterized protein</fullName>
    </submittedName>
</protein>
<evidence type="ECO:0000313" key="1">
    <source>
        <dbReference type="EMBL" id="SDK45973.1"/>
    </source>
</evidence>
<dbReference type="EMBL" id="LT629693">
    <property type="protein sequence ID" value="SDK45973.1"/>
    <property type="molecule type" value="Genomic_DNA"/>
</dbReference>
<accession>A0ABY0QHI0</accession>
<gene>
    <name evidence="1" type="ORF">SAMN05444163_8165</name>
</gene>
<evidence type="ECO:0000313" key="2">
    <source>
        <dbReference type="Proteomes" id="UP000198803"/>
    </source>
</evidence>
<organism evidence="1 2">
    <name type="scientific">Bradyrhizobium ottawaense</name>
    <dbReference type="NCBI Taxonomy" id="931866"/>
    <lineage>
        <taxon>Bacteria</taxon>
        <taxon>Pseudomonadati</taxon>
        <taxon>Pseudomonadota</taxon>
        <taxon>Alphaproteobacteria</taxon>
        <taxon>Hyphomicrobiales</taxon>
        <taxon>Nitrobacteraceae</taxon>
        <taxon>Bradyrhizobium</taxon>
    </lineage>
</organism>
<proteinExistence type="predicted"/>
<dbReference type="RefSeq" id="WP_157793799.1">
    <property type="nucleotide sequence ID" value="NZ_LT629693.1"/>
</dbReference>
<keyword evidence="2" id="KW-1185">Reference proteome</keyword>
<reference evidence="1 2" key="1">
    <citation type="submission" date="2016-10" db="EMBL/GenBank/DDBJ databases">
        <authorList>
            <person name="Varghese N."/>
            <person name="Submissions S."/>
        </authorList>
    </citation>
    <scope>NUCLEOTIDE SEQUENCE [LARGE SCALE GENOMIC DNA]</scope>
    <source>
        <strain evidence="1 2">GAS524</strain>
    </source>
</reference>
<sequence>MEVRSTQDGILRAFAMLLQQQSQPRNVKKKFVYRQFGTAVHASRRLTKSEGAAVDALVGQLEALDPRDDANNSSIESLLKELSKQPVRFVPIKLEQRIDYSKPYPYRSTKRGG</sequence>
<dbReference type="Proteomes" id="UP000198803">
    <property type="component" value="Chromosome I"/>
</dbReference>